<dbReference type="AlphaFoldDB" id="F9WT14"/>
<keyword evidence="3" id="KW-1185">Reference proteome</keyword>
<evidence type="ECO:0000256" key="1">
    <source>
        <dbReference type="SAM" id="MobiDB-lite"/>
    </source>
</evidence>
<organism evidence="2 3">
    <name type="scientific">Trypanosoma vivax (strain Y486)</name>
    <dbReference type="NCBI Taxonomy" id="1055687"/>
    <lineage>
        <taxon>Eukaryota</taxon>
        <taxon>Discoba</taxon>
        <taxon>Euglenozoa</taxon>
        <taxon>Kinetoplastea</taxon>
        <taxon>Metakinetoplastina</taxon>
        <taxon>Trypanosomatida</taxon>
        <taxon>Trypanosomatidae</taxon>
        <taxon>Trypanosoma</taxon>
        <taxon>Duttonella</taxon>
    </lineage>
</organism>
<protein>
    <submittedName>
        <fullName evidence="2">Uncharacterized protein</fullName>
    </submittedName>
</protein>
<dbReference type="VEuPathDB" id="TriTrypDB:TvY486_0035640"/>
<feature type="region of interest" description="Disordered" evidence="1">
    <location>
        <begin position="166"/>
        <end position="247"/>
    </location>
</feature>
<dbReference type="Proteomes" id="UP000009027">
    <property type="component" value="Unassembled WGS sequence"/>
</dbReference>
<reference evidence="2 3" key="1">
    <citation type="journal article" date="2012" name="Proc. Natl. Acad. Sci. U.S.A.">
        <title>Antigenic diversity is generated by distinct evolutionary mechanisms in African trypanosome species.</title>
        <authorList>
            <person name="Jackson A.P."/>
            <person name="Berry A."/>
            <person name="Aslett M."/>
            <person name="Allison H.C."/>
            <person name="Burton P."/>
            <person name="Vavrova-Anderson J."/>
            <person name="Brown R."/>
            <person name="Browne H."/>
            <person name="Corton N."/>
            <person name="Hauser H."/>
            <person name="Gamble J."/>
            <person name="Gilderthorp R."/>
            <person name="Marcello L."/>
            <person name="McQuillan J."/>
            <person name="Otto T.D."/>
            <person name="Quail M.A."/>
            <person name="Sanders M.J."/>
            <person name="van Tonder A."/>
            <person name="Ginger M.L."/>
            <person name="Field M.C."/>
            <person name="Barry J.D."/>
            <person name="Hertz-Fowler C."/>
            <person name="Berriman M."/>
        </authorList>
    </citation>
    <scope>NUCLEOTIDE SEQUENCE</scope>
    <source>
        <strain evidence="2 3">Y486</strain>
    </source>
</reference>
<gene>
    <name evidence="2" type="ORF">TvY486_0035640</name>
</gene>
<feature type="region of interest" description="Disordered" evidence="1">
    <location>
        <begin position="1"/>
        <end position="57"/>
    </location>
</feature>
<feature type="compositionally biased region" description="Polar residues" evidence="1">
    <location>
        <begin position="87"/>
        <end position="98"/>
    </location>
</feature>
<feature type="region of interest" description="Disordered" evidence="1">
    <location>
        <begin position="72"/>
        <end position="98"/>
    </location>
</feature>
<accession>F9WT14</accession>
<evidence type="ECO:0000313" key="3">
    <source>
        <dbReference type="Proteomes" id="UP000009027"/>
    </source>
</evidence>
<name>F9WT14_TRYVY</name>
<sequence length="247" mass="26790">MQSERGQGEAVRGGTRVTGNGCRQGWRTRQRHTHARGDLLSAEDVGPASAPGTQSTGDFHRAYWERQEALGDERQWETATPAARAQQEGTAQGEQMSHANKGIDRCMLCLAQVTDSDRMSARRHAGPGPRGWWVLGVVWCALGRRGGNSRGDGQCKRRYVFGSAHGRGRVGEQRGKLGETNATSTARKRRHRHQEEEGSNGRVGLEGGLCASELEGSTGTGQTGHGTASGTLARMPCREEEDTRELD</sequence>
<proteinExistence type="predicted"/>
<evidence type="ECO:0000313" key="2">
    <source>
        <dbReference type="EMBL" id="CCD20703.1"/>
    </source>
</evidence>
<dbReference type="EMBL" id="CAEX01006138">
    <property type="protein sequence ID" value="CCD20703.1"/>
    <property type="molecule type" value="Genomic_DNA"/>
</dbReference>